<comment type="similarity">
    <text evidence="2 8">Belongs to the DHHC palmitoyltransferase family.</text>
</comment>
<evidence type="ECO:0000259" key="10">
    <source>
        <dbReference type="Pfam" id="PF01529"/>
    </source>
</evidence>
<evidence type="ECO:0000256" key="4">
    <source>
        <dbReference type="ARBA" id="ARBA00022692"/>
    </source>
</evidence>
<dbReference type="Proteomes" id="UP001642360">
    <property type="component" value="Unassembled WGS sequence"/>
</dbReference>
<dbReference type="PROSITE" id="PS50216">
    <property type="entry name" value="DHHC"/>
    <property type="match status" value="1"/>
</dbReference>
<dbReference type="EC" id="2.3.1.225" evidence="8"/>
<dbReference type="AlphaFoldDB" id="A0ABC8UBQ5"/>
<evidence type="ECO:0000256" key="1">
    <source>
        <dbReference type="ARBA" id="ARBA00004127"/>
    </source>
</evidence>
<organism evidence="11 12">
    <name type="scientific">Ilex paraguariensis</name>
    <name type="common">yerba mate</name>
    <dbReference type="NCBI Taxonomy" id="185542"/>
    <lineage>
        <taxon>Eukaryota</taxon>
        <taxon>Viridiplantae</taxon>
        <taxon>Streptophyta</taxon>
        <taxon>Embryophyta</taxon>
        <taxon>Tracheophyta</taxon>
        <taxon>Spermatophyta</taxon>
        <taxon>Magnoliopsida</taxon>
        <taxon>eudicotyledons</taxon>
        <taxon>Gunneridae</taxon>
        <taxon>Pentapetalae</taxon>
        <taxon>asterids</taxon>
        <taxon>campanulids</taxon>
        <taxon>Aquifoliales</taxon>
        <taxon>Aquifoliaceae</taxon>
        <taxon>Ilex</taxon>
    </lineage>
</organism>
<proteinExistence type="inferred from homology"/>
<reference evidence="11 12" key="1">
    <citation type="submission" date="2024-02" db="EMBL/GenBank/DDBJ databases">
        <authorList>
            <person name="Vignale AGUSTIN F."/>
            <person name="Sosa J E."/>
            <person name="Modenutti C."/>
        </authorList>
    </citation>
    <scope>NUCLEOTIDE SEQUENCE [LARGE SCALE GENOMIC DNA]</scope>
</reference>
<feature type="transmembrane region" description="Helical" evidence="8">
    <location>
        <begin position="88"/>
        <end position="111"/>
    </location>
</feature>
<evidence type="ECO:0000313" key="11">
    <source>
        <dbReference type="EMBL" id="CAK9178790.1"/>
    </source>
</evidence>
<evidence type="ECO:0000256" key="3">
    <source>
        <dbReference type="ARBA" id="ARBA00022679"/>
    </source>
</evidence>
<dbReference type="PANTHER" id="PTHR22883:SF324">
    <property type="entry name" value="S-ACYLTRANSFERASE"/>
    <property type="match status" value="1"/>
</dbReference>
<comment type="domain">
    <text evidence="8">The DHHC domain is required for palmitoyltransferase activity.</text>
</comment>
<name>A0ABC8UBQ5_9AQUA</name>
<feature type="transmembrane region" description="Helical" evidence="8">
    <location>
        <begin position="59"/>
        <end position="82"/>
    </location>
</feature>
<accession>A0ABC8UBQ5</accession>
<dbReference type="GO" id="GO:0012505">
    <property type="term" value="C:endomembrane system"/>
    <property type="evidence" value="ECO:0007669"/>
    <property type="project" value="UniProtKB-SubCell"/>
</dbReference>
<evidence type="ECO:0000256" key="2">
    <source>
        <dbReference type="ARBA" id="ARBA00008574"/>
    </source>
</evidence>
<keyword evidence="4 8" id="KW-0812">Transmembrane</keyword>
<evidence type="ECO:0000313" key="12">
    <source>
        <dbReference type="Proteomes" id="UP001642360"/>
    </source>
</evidence>
<comment type="catalytic activity">
    <reaction evidence="8">
        <text>L-cysteinyl-[protein] + hexadecanoyl-CoA = S-hexadecanoyl-L-cysteinyl-[protein] + CoA</text>
        <dbReference type="Rhea" id="RHEA:36683"/>
        <dbReference type="Rhea" id="RHEA-COMP:10131"/>
        <dbReference type="Rhea" id="RHEA-COMP:11032"/>
        <dbReference type="ChEBI" id="CHEBI:29950"/>
        <dbReference type="ChEBI" id="CHEBI:57287"/>
        <dbReference type="ChEBI" id="CHEBI:57379"/>
        <dbReference type="ChEBI" id="CHEBI:74151"/>
        <dbReference type="EC" id="2.3.1.225"/>
    </reaction>
</comment>
<dbReference type="InterPro" id="IPR001594">
    <property type="entry name" value="Palmitoyltrfase_DHHC"/>
</dbReference>
<dbReference type="PANTHER" id="PTHR22883">
    <property type="entry name" value="ZINC FINGER DHHC DOMAIN CONTAINING PROTEIN"/>
    <property type="match status" value="1"/>
</dbReference>
<dbReference type="GO" id="GO:0019706">
    <property type="term" value="F:protein-cysteine S-palmitoyltransferase activity"/>
    <property type="evidence" value="ECO:0007669"/>
    <property type="project" value="UniProtKB-EC"/>
</dbReference>
<gene>
    <name evidence="11" type="ORF">ILEXP_LOCUS48717</name>
</gene>
<comment type="subcellular location">
    <subcellularLocation>
        <location evidence="1">Endomembrane system</location>
        <topology evidence="1">Multi-pass membrane protein</topology>
    </subcellularLocation>
</comment>
<dbReference type="EMBL" id="CAUOFW020007314">
    <property type="protein sequence ID" value="CAK9178790.1"/>
    <property type="molecule type" value="Genomic_DNA"/>
</dbReference>
<keyword evidence="3 8" id="KW-0808">Transferase</keyword>
<evidence type="ECO:0000256" key="5">
    <source>
        <dbReference type="ARBA" id="ARBA00022989"/>
    </source>
</evidence>
<dbReference type="InterPro" id="IPR039859">
    <property type="entry name" value="PFA4/ZDH16/20/ERF2-like"/>
</dbReference>
<evidence type="ECO:0000256" key="7">
    <source>
        <dbReference type="ARBA" id="ARBA00023315"/>
    </source>
</evidence>
<keyword evidence="7 8" id="KW-0012">Acyltransferase</keyword>
<comment type="caution">
    <text evidence="11">The sequence shown here is derived from an EMBL/GenBank/DDBJ whole genome shotgun (WGS) entry which is preliminary data.</text>
</comment>
<evidence type="ECO:0000256" key="9">
    <source>
        <dbReference type="SAM" id="MobiDB-lite"/>
    </source>
</evidence>
<keyword evidence="5 8" id="KW-1133">Transmembrane helix</keyword>
<feature type="transmembrane region" description="Helical" evidence="8">
    <location>
        <begin position="211"/>
        <end position="238"/>
    </location>
</feature>
<sequence length="430" mass="48846">MRGEMYPTPPPPPHHHLSDSNRRIIDSNGPSIRVYQVWKGSNRFFLGGRFIFGPDVRSLFLTLSLIVVPVVLFCAFVSQGLVNEFPHHLGRLIVATAAVSTTCIVILLFLVSGRDPGIIPRNQHPPEPDDEGDTSSISTDWAGSQCGVPSLPPTKNVTVNGIVLKVKYCQTCMLYRPPRCSHCSICNNCVERFDHHCPWVGQCIGKRNYRYFFMFVFSTTLLCLYVFAFCCVNIMKIMEAYHCNIWMALMKSPVSGILLLYTFVVSWFVGGLTAFHIYLVITNQTTYENFRYRYDRKMNPYNLGCARNIREIFFSKIPSSMNDFREKLRGDSSSIFNTSSYLGRPMSPEMPKTSFDVEMGKRRAVDADDFEEIQNQIESIGGLERCGTQPRHSNSNEKANWEITRDIQMLAAEFGMEHGIGDRNKIHGGH</sequence>
<evidence type="ECO:0000256" key="6">
    <source>
        <dbReference type="ARBA" id="ARBA00023136"/>
    </source>
</evidence>
<evidence type="ECO:0000256" key="8">
    <source>
        <dbReference type="RuleBase" id="RU079119"/>
    </source>
</evidence>
<keyword evidence="6 8" id="KW-0472">Membrane</keyword>
<protein>
    <recommendedName>
        <fullName evidence="8">S-acyltransferase</fullName>
        <ecNumber evidence="8">2.3.1.225</ecNumber>
    </recommendedName>
    <alternativeName>
        <fullName evidence="8">Palmitoyltransferase</fullName>
    </alternativeName>
</protein>
<feature type="region of interest" description="Disordered" evidence="9">
    <location>
        <begin position="1"/>
        <end position="20"/>
    </location>
</feature>
<feature type="transmembrane region" description="Helical" evidence="8">
    <location>
        <begin position="258"/>
        <end position="281"/>
    </location>
</feature>
<keyword evidence="12" id="KW-1185">Reference proteome</keyword>
<dbReference type="Pfam" id="PF01529">
    <property type="entry name" value="DHHC"/>
    <property type="match status" value="1"/>
</dbReference>
<feature type="domain" description="Palmitoyltransferase DHHC" evidence="10">
    <location>
        <begin position="167"/>
        <end position="291"/>
    </location>
</feature>